<evidence type="ECO:0000313" key="2">
    <source>
        <dbReference type="Proteomes" id="UP000198775"/>
    </source>
</evidence>
<dbReference type="Proteomes" id="UP000198775">
    <property type="component" value="Unassembled WGS sequence"/>
</dbReference>
<dbReference type="AlphaFoldDB" id="A0A1H8UJD5"/>
<sequence>MCWPSIFSAYGASMCKCIMAQASPRSNLSETDSDERPSVSVEAWLEAVSRELDPAECEDLSELGIYSIHEHGSARTITLPEDADEFDDATTVKQYYFEGEDCPLLIVAPLMV</sequence>
<proteinExistence type="predicted"/>
<reference evidence="2" key="1">
    <citation type="submission" date="2016-10" db="EMBL/GenBank/DDBJ databases">
        <authorList>
            <person name="Varghese N."/>
            <person name="Submissions S."/>
        </authorList>
    </citation>
    <scope>NUCLEOTIDE SEQUENCE [LARGE SCALE GENOMIC DNA]</scope>
    <source>
        <strain evidence="2">IBRC-M 10043</strain>
    </source>
</reference>
<accession>A0A1H8UJD5</accession>
<dbReference type="EMBL" id="FOCX01000028">
    <property type="protein sequence ID" value="SEP03127.1"/>
    <property type="molecule type" value="Genomic_DNA"/>
</dbReference>
<name>A0A1H8UJD5_9EURY</name>
<keyword evidence="2" id="KW-1185">Reference proteome</keyword>
<gene>
    <name evidence="1" type="ORF">SAMN05216388_102812</name>
</gene>
<protein>
    <submittedName>
        <fullName evidence="1">Uncharacterized protein</fullName>
    </submittedName>
</protein>
<organism evidence="1 2">
    <name type="scientific">Halorientalis persicus</name>
    <dbReference type="NCBI Taxonomy" id="1367881"/>
    <lineage>
        <taxon>Archaea</taxon>
        <taxon>Methanobacteriati</taxon>
        <taxon>Methanobacteriota</taxon>
        <taxon>Stenosarchaea group</taxon>
        <taxon>Halobacteria</taxon>
        <taxon>Halobacteriales</taxon>
        <taxon>Haloarculaceae</taxon>
        <taxon>Halorientalis</taxon>
    </lineage>
</organism>
<evidence type="ECO:0000313" key="1">
    <source>
        <dbReference type="EMBL" id="SEP03127.1"/>
    </source>
</evidence>